<evidence type="ECO:0000313" key="7">
    <source>
        <dbReference type="Proteomes" id="UP000036338"/>
    </source>
</evidence>
<dbReference type="PATRIC" id="fig|292.27.peg.2915"/>
<dbReference type="GO" id="GO:0016787">
    <property type="term" value="F:hydrolase activity"/>
    <property type="evidence" value="ECO:0007669"/>
    <property type="project" value="UniProtKB-KW"/>
</dbReference>
<comment type="caution">
    <text evidence="6">The sequence shown here is derived from an EMBL/GenBank/DDBJ whole genome shotgun (WGS) entry which is preliminary data.</text>
</comment>
<dbReference type="SUPFAM" id="SSF56281">
    <property type="entry name" value="Metallo-hydrolase/oxidoreductase"/>
    <property type="match status" value="1"/>
</dbReference>
<evidence type="ECO:0000313" key="6">
    <source>
        <dbReference type="EMBL" id="KML57020.1"/>
    </source>
</evidence>
<dbReference type="Gene3D" id="3.60.15.10">
    <property type="entry name" value="Ribonuclease Z/Hydroxyacylglutathione hydrolase-like"/>
    <property type="match status" value="1"/>
</dbReference>
<keyword evidence="4" id="KW-0862">Zinc</keyword>
<keyword evidence="3" id="KW-0378">Hydrolase</keyword>
<gene>
    <name evidence="6" type="ORF">VL15_14925</name>
</gene>
<sequence>MMHTNKIYRLGDVTVTKIEEVRLNGASPSFLYPAWEPEELGRNLPWLTPSNMDATTGNLIQSIHSWLVRTPHHTILIDTGTGNYKERPQFQVCHQLKTPYLQRLVAAGVRPEDVDYVLHTHLHVDHCGWNTRLVDGRWVPTFPNARHVFSKAEEDYYSSPASHNEVNVPSRGVFEDSVLPIIESGQVERIPNDGGDYLDHFRFHSTKGHSIGHMSIELRSNGHIALFTGDVMHHPLQVWRPDWNSVFCEWQDDARASRRWVLEEAAERRQLLFTPHFAETSAGYVTRQDDRFAWHYE</sequence>
<dbReference type="PANTHER" id="PTHR42978:SF6">
    <property type="entry name" value="QUORUM-QUENCHING LACTONASE YTNP-RELATED"/>
    <property type="match status" value="1"/>
</dbReference>
<keyword evidence="2" id="KW-0479">Metal-binding</keyword>
<reference evidence="6 7" key="1">
    <citation type="submission" date="2015-05" db="EMBL/GenBank/DDBJ databases">
        <title>Draft genome of Burkholderia cepacia LK29.</title>
        <authorList>
            <person name="Chan X.Y."/>
        </authorList>
    </citation>
    <scope>NUCLEOTIDE SEQUENCE [LARGE SCALE GENOMIC DNA]</scope>
    <source>
        <strain evidence="6 7">LK29</strain>
    </source>
</reference>
<evidence type="ECO:0000259" key="5">
    <source>
        <dbReference type="SMART" id="SM00849"/>
    </source>
</evidence>
<dbReference type="InterPro" id="IPR036866">
    <property type="entry name" value="RibonucZ/Hydroxyglut_hydro"/>
</dbReference>
<dbReference type="InterPro" id="IPR001279">
    <property type="entry name" value="Metallo-B-lactamas"/>
</dbReference>
<dbReference type="PANTHER" id="PTHR42978">
    <property type="entry name" value="QUORUM-QUENCHING LACTONASE YTNP-RELATED-RELATED"/>
    <property type="match status" value="1"/>
</dbReference>
<dbReference type="GO" id="GO:0046872">
    <property type="term" value="F:metal ion binding"/>
    <property type="evidence" value="ECO:0007669"/>
    <property type="project" value="UniProtKB-KW"/>
</dbReference>
<dbReference type="InterPro" id="IPR051013">
    <property type="entry name" value="MBL_superfamily_lactonases"/>
</dbReference>
<proteinExistence type="inferred from homology"/>
<dbReference type="Proteomes" id="UP000036338">
    <property type="component" value="Unassembled WGS sequence"/>
</dbReference>
<protein>
    <submittedName>
        <fullName evidence="6">Beta-lactamase</fullName>
    </submittedName>
</protein>
<dbReference type="EMBL" id="LDWR01000024">
    <property type="protein sequence ID" value="KML57020.1"/>
    <property type="molecule type" value="Genomic_DNA"/>
</dbReference>
<dbReference type="AlphaFoldDB" id="A0A0J5ZU68"/>
<evidence type="ECO:0000256" key="4">
    <source>
        <dbReference type="ARBA" id="ARBA00022833"/>
    </source>
</evidence>
<dbReference type="RefSeq" id="WP_048246402.1">
    <property type="nucleotide sequence ID" value="NZ_LDWR01000024.1"/>
</dbReference>
<evidence type="ECO:0000256" key="2">
    <source>
        <dbReference type="ARBA" id="ARBA00022723"/>
    </source>
</evidence>
<dbReference type="CDD" id="cd16277">
    <property type="entry name" value="metallo-hydrolase-like_MBL-fold"/>
    <property type="match status" value="1"/>
</dbReference>
<name>A0A0J5ZU68_BURCE</name>
<accession>A0A0J5ZU68</accession>
<dbReference type="Pfam" id="PF00753">
    <property type="entry name" value="Lactamase_B"/>
    <property type="match status" value="1"/>
</dbReference>
<dbReference type="SMART" id="SM00849">
    <property type="entry name" value="Lactamase_B"/>
    <property type="match status" value="1"/>
</dbReference>
<comment type="similarity">
    <text evidence="1">Belongs to the metallo-beta-lactamase superfamily.</text>
</comment>
<evidence type="ECO:0000256" key="3">
    <source>
        <dbReference type="ARBA" id="ARBA00022801"/>
    </source>
</evidence>
<organism evidence="6 7">
    <name type="scientific">Burkholderia cepacia</name>
    <name type="common">Pseudomonas cepacia</name>
    <dbReference type="NCBI Taxonomy" id="292"/>
    <lineage>
        <taxon>Bacteria</taxon>
        <taxon>Pseudomonadati</taxon>
        <taxon>Pseudomonadota</taxon>
        <taxon>Betaproteobacteria</taxon>
        <taxon>Burkholderiales</taxon>
        <taxon>Burkholderiaceae</taxon>
        <taxon>Burkholderia</taxon>
        <taxon>Burkholderia cepacia complex</taxon>
    </lineage>
</organism>
<feature type="domain" description="Metallo-beta-lactamase" evidence="5">
    <location>
        <begin position="62"/>
        <end position="276"/>
    </location>
</feature>
<evidence type="ECO:0000256" key="1">
    <source>
        <dbReference type="ARBA" id="ARBA00007749"/>
    </source>
</evidence>